<dbReference type="Pfam" id="PF02568">
    <property type="entry name" value="ThiI"/>
    <property type="match status" value="1"/>
</dbReference>
<evidence type="ECO:0000256" key="1">
    <source>
        <dbReference type="ARBA" id="ARBA00022741"/>
    </source>
</evidence>
<reference evidence="5" key="3">
    <citation type="submission" date="2021-05" db="EMBL/GenBank/DDBJ databases">
        <title>Protein family content uncovers lineage relationships and bacterial pathway maintenance mechanisms in DPANN archaea.</title>
        <authorList>
            <person name="Castelle C.J."/>
            <person name="Meheust R."/>
            <person name="Jaffe A.L."/>
            <person name="Seitz K."/>
            <person name="Gong X."/>
            <person name="Baker B.J."/>
            <person name="Banfield J.F."/>
        </authorList>
    </citation>
    <scope>NUCLEOTIDE SEQUENCE</scope>
    <source>
        <strain evidence="5">RIFCSPHIGHO2_01_FULL_GW2011_AR10_43_9</strain>
    </source>
</reference>
<dbReference type="InterPro" id="IPR014729">
    <property type="entry name" value="Rossmann-like_a/b/a_fold"/>
</dbReference>
<protein>
    <submittedName>
        <fullName evidence="5">7-cyano-7-deazaguanine synthase</fullName>
        <ecNumber evidence="5">6.3.4.20</ecNumber>
    </submittedName>
</protein>
<feature type="domain" description="Thil AANH" evidence="3">
    <location>
        <begin position="5"/>
        <end position="190"/>
    </location>
</feature>
<keyword evidence="1" id="KW-0547">Nucleotide-binding</keyword>
<dbReference type="AlphaFoldDB" id="A0A7J4IWK7"/>
<reference evidence="4" key="1">
    <citation type="journal article" date="2020" name="bioRxiv">
        <title>A rank-normalized archaeal taxonomy based on genome phylogeny resolves widespread incomplete and uneven classifications.</title>
        <authorList>
            <person name="Rinke C."/>
            <person name="Chuvochina M."/>
            <person name="Mussig A.J."/>
            <person name="Chaumeil P.-A."/>
            <person name="Waite D.W."/>
            <person name="Whitman W.B."/>
            <person name="Parks D.H."/>
            <person name="Hugenholtz P."/>
        </authorList>
    </citation>
    <scope>NUCLEOTIDE SEQUENCE</scope>
    <source>
        <strain evidence="4">UBA10011</strain>
    </source>
</reference>
<name>A0A7J4IWK7_9ARCH</name>
<dbReference type="GO" id="GO:0002937">
    <property type="term" value="P:tRNA 4-thiouridine biosynthesis"/>
    <property type="evidence" value="ECO:0007669"/>
    <property type="project" value="TreeGrafter"/>
</dbReference>
<reference evidence="5" key="2">
    <citation type="submission" date="2021-03" db="EMBL/GenBank/DDBJ databases">
        <authorList>
            <person name="Jaffe A."/>
        </authorList>
    </citation>
    <scope>NUCLEOTIDE SEQUENCE</scope>
    <source>
        <strain evidence="5">RIFCSPHIGHO2_01_FULL_GW2011_AR10_43_9</strain>
    </source>
</reference>
<evidence type="ECO:0000313" key="5">
    <source>
        <dbReference type="EMBL" id="MBS3059552.1"/>
    </source>
</evidence>
<dbReference type="EMBL" id="JAGVWF010000057">
    <property type="protein sequence ID" value="MBS3059552.1"/>
    <property type="molecule type" value="Genomic_DNA"/>
</dbReference>
<dbReference type="EC" id="6.3.4.20" evidence="5"/>
<dbReference type="GO" id="GO:0052837">
    <property type="term" value="P:thiazole biosynthetic process"/>
    <property type="evidence" value="ECO:0007669"/>
    <property type="project" value="TreeGrafter"/>
</dbReference>
<dbReference type="PANTHER" id="PTHR43209:SF1">
    <property type="entry name" value="TRNA SULFURTRANSFERASE"/>
    <property type="match status" value="1"/>
</dbReference>
<proteinExistence type="predicted"/>
<dbReference type="Proteomes" id="UP000683213">
    <property type="component" value="Unassembled WGS sequence"/>
</dbReference>
<dbReference type="SUPFAM" id="SSF52402">
    <property type="entry name" value="Adenine nucleotide alpha hydrolases-like"/>
    <property type="match status" value="1"/>
</dbReference>
<dbReference type="PANTHER" id="PTHR43209">
    <property type="entry name" value="TRNA SULFURTRANSFERASE"/>
    <property type="match status" value="1"/>
</dbReference>
<dbReference type="GO" id="GO:0004810">
    <property type="term" value="F:CCA tRNA nucleotidyltransferase activity"/>
    <property type="evidence" value="ECO:0007669"/>
    <property type="project" value="InterPro"/>
</dbReference>
<comment type="caution">
    <text evidence="4">The sequence shown here is derived from an EMBL/GenBank/DDBJ whole genome shotgun (WGS) entry which is preliminary data.</text>
</comment>
<dbReference type="GO" id="GO:0005829">
    <property type="term" value="C:cytosol"/>
    <property type="evidence" value="ECO:0007669"/>
    <property type="project" value="TreeGrafter"/>
</dbReference>
<keyword evidence="5" id="KW-0436">Ligase</keyword>
<dbReference type="EMBL" id="DUFG01000022">
    <property type="protein sequence ID" value="HIH08645.1"/>
    <property type="molecule type" value="Genomic_DNA"/>
</dbReference>
<gene>
    <name evidence="4" type="ORF">HA237_04715</name>
    <name evidence="5" type="ORF">J4224_03975</name>
</gene>
<evidence type="ECO:0000313" key="4">
    <source>
        <dbReference type="EMBL" id="HIH08645.1"/>
    </source>
</evidence>
<evidence type="ECO:0000313" key="6">
    <source>
        <dbReference type="Proteomes" id="UP000577419"/>
    </source>
</evidence>
<accession>A0A7J4IWK7</accession>
<dbReference type="InterPro" id="IPR020536">
    <property type="entry name" value="ThiI_AANH"/>
</dbReference>
<dbReference type="InterPro" id="IPR050102">
    <property type="entry name" value="tRNA_sulfurtransferase_ThiI"/>
</dbReference>
<dbReference type="GO" id="GO:0005524">
    <property type="term" value="F:ATP binding"/>
    <property type="evidence" value="ECO:0007669"/>
    <property type="project" value="UniProtKB-KW"/>
</dbReference>
<dbReference type="Proteomes" id="UP000577419">
    <property type="component" value="Unassembled WGS sequence"/>
</dbReference>
<sequence>MEKSEALLLLSGGIDSPIAGFLTLKNKIGLSAVHFSTEKFTGKESIEKAQKLCKLIGIRKLFIADTSTAFEEISKKTEHKLYFVITKRLMFRAAERIAEKNGMQFLVSGENIGQVSSQTLSNLTVIDRAVSIPVIRPLLSLDKMQIVAIASSTGSFEISKGPEMCDYLGPKHPATKATEEWVKKEEEKLNIDQLVQEMLSNLQEKEIS</sequence>
<evidence type="ECO:0000259" key="3">
    <source>
        <dbReference type="Pfam" id="PF02568"/>
    </source>
</evidence>
<organism evidence="4 6">
    <name type="scientific">Candidatus Iainarchaeum sp</name>
    <dbReference type="NCBI Taxonomy" id="3101447"/>
    <lineage>
        <taxon>Archaea</taxon>
        <taxon>Candidatus Iainarchaeota</taxon>
        <taxon>Candidatus Iainarchaeia</taxon>
        <taxon>Candidatus Iainarchaeales</taxon>
        <taxon>Candidatus Iainarchaeaceae</taxon>
        <taxon>Candidatus Iainarchaeum</taxon>
    </lineage>
</organism>
<dbReference type="Gene3D" id="3.40.50.620">
    <property type="entry name" value="HUPs"/>
    <property type="match status" value="1"/>
</dbReference>
<dbReference type="GO" id="GO:0016874">
    <property type="term" value="F:ligase activity"/>
    <property type="evidence" value="ECO:0007669"/>
    <property type="project" value="UniProtKB-KW"/>
</dbReference>
<evidence type="ECO:0000256" key="2">
    <source>
        <dbReference type="ARBA" id="ARBA00022840"/>
    </source>
</evidence>
<keyword evidence="2" id="KW-0067">ATP-binding</keyword>